<gene>
    <name evidence="2" type="ORF">GCM10009118_18860</name>
</gene>
<dbReference type="RefSeq" id="WP_343787006.1">
    <property type="nucleotide sequence ID" value="NZ_BAAAFH010000011.1"/>
</dbReference>
<reference evidence="2 3" key="1">
    <citation type="journal article" date="2019" name="Int. J. Syst. Evol. Microbiol.">
        <title>The Global Catalogue of Microorganisms (GCM) 10K type strain sequencing project: providing services to taxonomists for standard genome sequencing and annotation.</title>
        <authorList>
            <consortium name="The Broad Institute Genomics Platform"/>
            <consortium name="The Broad Institute Genome Sequencing Center for Infectious Disease"/>
            <person name="Wu L."/>
            <person name="Ma J."/>
        </authorList>
    </citation>
    <scope>NUCLEOTIDE SEQUENCE [LARGE SCALE GENOMIC DNA]</scope>
    <source>
        <strain evidence="2 3">JCM 16083</strain>
    </source>
</reference>
<evidence type="ECO:0000313" key="2">
    <source>
        <dbReference type="EMBL" id="GAA0875477.1"/>
    </source>
</evidence>
<name>A0ABN1MQ85_9FLAO</name>
<feature type="transmembrane region" description="Helical" evidence="1">
    <location>
        <begin position="99"/>
        <end position="118"/>
    </location>
</feature>
<comment type="caution">
    <text evidence="2">The sequence shown here is derived from an EMBL/GenBank/DDBJ whole genome shotgun (WGS) entry which is preliminary data.</text>
</comment>
<keyword evidence="1" id="KW-1133">Transmembrane helix</keyword>
<sequence>MNIAAKNNSELIEIKQELKSLLKELTVELLLALRTLLDFLKEWWRKFITDFSFSNIRKEGFLTILCRRSESFFGIHSSQKEPKLRKIIKKNVKRNSKKIILFPFFLLITLCDQLIKLFKKEKKQKKMNKKVNQYFE</sequence>
<keyword evidence="3" id="KW-1185">Reference proteome</keyword>
<dbReference type="Proteomes" id="UP001501126">
    <property type="component" value="Unassembled WGS sequence"/>
</dbReference>
<proteinExistence type="predicted"/>
<keyword evidence="1" id="KW-0472">Membrane</keyword>
<evidence type="ECO:0000313" key="3">
    <source>
        <dbReference type="Proteomes" id="UP001501126"/>
    </source>
</evidence>
<dbReference type="EMBL" id="BAAAFH010000011">
    <property type="protein sequence ID" value="GAA0875477.1"/>
    <property type="molecule type" value="Genomic_DNA"/>
</dbReference>
<evidence type="ECO:0000256" key="1">
    <source>
        <dbReference type="SAM" id="Phobius"/>
    </source>
</evidence>
<keyword evidence="1" id="KW-0812">Transmembrane</keyword>
<accession>A0ABN1MQ85</accession>
<organism evidence="2 3">
    <name type="scientific">Wandonia haliotis</name>
    <dbReference type="NCBI Taxonomy" id="574963"/>
    <lineage>
        <taxon>Bacteria</taxon>
        <taxon>Pseudomonadati</taxon>
        <taxon>Bacteroidota</taxon>
        <taxon>Flavobacteriia</taxon>
        <taxon>Flavobacteriales</taxon>
        <taxon>Crocinitomicaceae</taxon>
        <taxon>Wandonia</taxon>
    </lineage>
</organism>
<protein>
    <submittedName>
        <fullName evidence="2">Uncharacterized protein</fullName>
    </submittedName>
</protein>